<dbReference type="SUPFAM" id="SSF54928">
    <property type="entry name" value="RNA-binding domain, RBD"/>
    <property type="match status" value="2"/>
</dbReference>
<reference evidence="11" key="1">
    <citation type="submission" date="2016-11" db="UniProtKB">
        <authorList>
            <consortium name="WormBaseParasite"/>
        </authorList>
    </citation>
    <scope>IDENTIFICATION</scope>
</reference>
<sequence>RHIHQRYDFQVRNQGLAQAEGNPIIALQINLDKNFAFLEFRSVDETTQALALDGINFMGQSLKIRRPRDYVPLPGLQDNPSVVVPGVVSTVVSDSPHKMFVGGLPNYLHEDQVKELLLSFGPLRAFNLVKDTASGLSKGYAFAEYLDPSITDAACAGLNGMPLGDKKLVVQRAAIGSKAQQLAASLIPSNVPGLQTAGMEAGPPTEVLVLMNMVTPEELEDEEEYEDILDDVREECGRYGTVRSLEIPRGVKGVEVAGVGKIFVEFASVEDCQKALEALTGRKFNNRVVVTSYYDPDKYHRREF</sequence>
<dbReference type="AlphaFoldDB" id="A0A1I8IIN5"/>
<evidence type="ECO:0000256" key="4">
    <source>
        <dbReference type="ARBA" id="ARBA00022884"/>
    </source>
</evidence>
<organism evidence="10 11">
    <name type="scientific">Macrostomum lignano</name>
    <dbReference type="NCBI Taxonomy" id="282301"/>
    <lineage>
        <taxon>Eukaryota</taxon>
        <taxon>Metazoa</taxon>
        <taxon>Spiralia</taxon>
        <taxon>Lophotrochozoa</taxon>
        <taxon>Platyhelminthes</taxon>
        <taxon>Rhabditophora</taxon>
        <taxon>Macrostomorpha</taxon>
        <taxon>Macrostomida</taxon>
        <taxon>Macrostomidae</taxon>
        <taxon>Macrostomum</taxon>
    </lineage>
</organism>
<comment type="subcellular location">
    <subcellularLocation>
        <location evidence="1 8">Nucleus</location>
    </subcellularLocation>
</comment>
<name>A0A1I8IIN5_9PLAT</name>
<evidence type="ECO:0000256" key="7">
    <source>
        <dbReference type="PROSITE-ProRule" id="PRU00176"/>
    </source>
</evidence>
<dbReference type="CDD" id="cd12231">
    <property type="entry name" value="RRM2_U2AF65"/>
    <property type="match status" value="1"/>
</dbReference>
<dbReference type="InterPro" id="IPR006529">
    <property type="entry name" value="U2AF_lg"/>
</dbReference>
<accession>A0A1I8IIN5</accession>
<dbReference type="CDD" id="cd12232">
    <property type="entry name" value="RRM3_U2AF65"/>
    <property type="match status" value="1"/>
</dbReference>
<dbReference type="Gene3D" id="3.30.70.330">
    <property type="match status" value="3"/>
</dbReference>
<dbReference type="InterPro" id="IPR012677">
    <property type="entry name" value="Nucleotide-bd_a/b_plait_sf"/>
</dbReference>
<feature type="domain" description="RRM" evidence="9">
    <location>
        <begin position="206"/>
        <end position="296"/>
    </location>
</feature>
<evidence type="ECO:0000259" key="9">
    <source>
        <dbReference type="PROSITE" id="PS50102"/>
    </source>
</evidence>
<dbReference type="GO" id="GO:0006397">
    <property type="term" value="P:mRNA processing"/>
    <property type="evidence" value="ECO:0007669"/>
    <property type="project" value="UniProtKB-KW"/>
</dbReference>
<feature type="domain" description="RRM" evidence="9">
    <location>
        <begin position="97"/>
        <end position="175"/>
    </location>
</feature>
<dbReference type="InterPro" id="IPR035979">
    <property type="entry name" value="RBD_domain_sf"/>
</dbReference>
<dbReference type="FunFam" id="3.30.70.330:FF:000097">
    <property type="entry name" value="U2 snRNP auxiliary factor large subunit"/>
    <property type="match status" value="1"/>
</dbReference>
<dbReference type="FunFam" id="3.30.70.330:FF:000074">
    <property type="entry name" value="U2 snRNP auxiliary factor large subunit"/>
    <property type="match status" value="1"/>
</dbReference>
<evidence type="ECO:0000256" key="1">
    <source>
        <dbReference type="ARBA" id="ARBA00004123"/>
    </source>
</evidence>
<keyword evidence="10" id="KW-1185">Reference proteome</keyword>
<dbReference type="WBParaSite" id="maker-uti_cns_0012703-snap-gene-0.2-mRNA-1">
    <property type="protein sequence ID" value="maker-uti_cns_0012703-snap-gene-0.2-mRNA-1"/>
    <property type="gene ID" value="maker-uti_cns_0012703-snap-gene-0.2"/>
</dbReference>
<dbReference type="PROSITE" id="PS50102">
    <property type="entry name" value="RRM"/>
    <property type="match status" value="3"/>
</dbReference>
<evidence type="ECO:0000313" key="10">
    <source>
        <dbReference type="Proteomes" id="UP000095280"/>
    </source>
</evidence>
<comment type="similarity">
    <text evidence="8">Belongs to the splicing factor SR family.</text>
</comment>
<dbReference type="NCBIfam" id="TIGR01642">
    <property type="entry name" value="U2AF_lg"/>
    <property type="match status" value="1"/>
</dbReference>
<comment type="function">
    <text evidence="8">Necessary for the splicing of pre-mRNA.</text>
</comment>
<evidence type="ECO:0000256" key="2">
    <source>
        <dbReference type="ARBA" id="ARBA00022664"/>
    </source>
</evidence>
<dbReference type="GO" id="GO:0003723">
    <property type="term" value="F:RNA binding"/>
    <property type="evidence" value="ECO:0007669"/>
    <property type="project" value="UniProtKB-UniRule"/>
</dbReference>
<evidence type="ECO:0000256" key="5">
    <source>
        <dbReference type="ARBA" id="ARBA00023187"/>
    </source>
</evidence>
<keyword evidence="2 8" id="KW-0507">mRNA processing</keyword>
<dbReference type="Pfam" id="PF00076">
    <property type="entry name" value="RRM_1"/>
    <property type="match status" value="2"/>
</dbReference>
<keyword evidence="3" id="KW-0677">Repeat</keyword>
<dbReference type="Proteomes" id="UP000095280">
    <property type="component" value="Unplaced"/>
</dbReference>
<feature type="domain" description="RRM" evidence="9">
    <location>
        <begin position="1"/>
        <end position="69"/>
    </location>
</feature>
<dbReference type="PANTHER" id="PTHR23139">
    <property type="entry name" value="RNA-BINDING PROTEIN"/>
    <property type="match status" value="1"/>
</dbReference>
<evidence type="ECO:0000256" key="8">
    <source>
        <dbReference type="RuleBase" id="RU364135"/>
    </source>
</evidence>
<proteinExistence type="inferred from homology"/>
<keyword evidence="5 8" id="KW-0508">mRNA splicing</keyword>
<dbReference type="SMART" id="SM00361">
    <property type="entry name" value="RRM_1"/>
    <property type="match status" value="1"/>
</dbReference>
<evidence type="ECO:0000313" key="11">
    <source>
        <dbReference type="WBParaSite" id="maker-uti_cns_0012703-snap-gene-0.2-mRNA-1"/>
    </source>
</evidence>
<keyword evidence="6 8" id="KW-0539">Nucleus</keyword>
<evidence type="ECO:0000256" key="6">
    <source>
        <dbReference type="ARBA" id="ARBA00023242"/>
    </source>
</evidence>
<dbReference type="InterPro" id="IPR003954">
    <property type="entry name" value="RRM_euk-type"/>
</dbReference>
<dbReference type="InterPro" id="IPR000504">
    <property type="entry name" value="RRM_dom"/>
</dbReference>
<dbReference type="GO" id="GO:0005634">
    <property type="term" value="C:nucleus"/>
    <property type="evidence" value="ECO:0007669"/>
    <property type="project" value="UniProtKB-SubCell"/>
</dbReference>
<dbReference type="GO" id="GO:0008380">
    <property type="term" value="P:RNA splicing"/>
    <property type="evidence" value="ECO:0007669"/>
    <property type="project" value="UniProtKB-KW"/>
</dbReference>
<keyword evidence="4 7" id="KW-0694">RNA-binding</keyword>
<protein>
    <recommendedName>
        <fullName evidence="8">Splicing factor U2AF subunit</fullName>
    </recommendedName>
    <alternativeName>
        <fullName evidence="8">U2 snRNP auxiliary factor large subunit</fullName>
    </alternativeName>
</protein>
<evidence type="ECO:0000256" key="3">
    <source>
        <dbReference type="ARBA" id="ARBA00022737"/>
    </source>
</evidence>
<dbReference type="SMART" id="SM00360">
    <property type="entry name" value="RRM"/>
    <property type="match status" value="2"/>
</dbReference>